<dbReference type="GO" id="GO:0000978">
    <property type="term" value="F:RNA polymerase II cis-regulatory region sequence-specific DNA binding"/>
    <property type="evidence" value="ECO:0007669"/>
    <property type="project" value="TreeGrafter"/>
</dbReference>
<evidence type="ECO:0000256" key="8">
    <source>
        <dbReference type="ARBA" id="ARBA00023242"/>
    </source>
</evidence>
<evidence type="ECO:0000256" key="6">
    <source>
        <dbReference type="ARBA" id="ARBA00023125"/>
    </source>
</evidence>
<feature type="compositionally biased region" description="Polar residues" evidence="9">
    <location>
        <begin position="1"/>
        <end position="17"/>
    </location>
</feature>
<keyword evidence="8" id="KW-0539">Nucleus</keyword>
<evidence type="ECO:0000256" key="5">
    <source>
        <dbReference type="ARBA" id="ARBA00023015"/>
    </source>
</evidence>
<evidence type="ECO:0000256" key="9">
    <source>
        <dbReference type="SAM" id="MobiDB-lite"/>
    </source>
</evidence>
<evidence type="ECO:0000256" key="7">
    <source>
        <dbReference type="ARBA" id="ARBA00023163"/>
    </source>
</evidence>
<name>A0A0R3TJW9_RODNA</name>
<dbReference type="AlphaFoldDB" id="A0A0R3TJW9"/>
<feature type="compositionally biased region" description="Polar residues" evidence="9">
    <location>
        <begin position="379"/>
        <end position="398"/>
    </location>
</feature>
<evidence type="ECO:0000313" key="10">
    <source>
        <dbReference type="EMBL" id="VDO03269.1"/>
    </source>
</evidence>
<dbReference type="GO" id="GO:0005634">
    <property type="term" value="C:nucleus"/>
    <property type="evidence" value="ECO:0007669"/>
    <property type="project" value="UniProtKB-SubCell"/>
</dbReference>
<comment type="subcellular location">
    <subcellularLocation>
        <location evidence="1">Nucleus</location>
    </subcellularLocation>
</comment>
<feature type="region of interest" description="Disordered" evidence="9">
    <location>
        <begin position="310"/>
        <end position="329"/>
    </location>
</feature>
<dbReference type="GO" id="GO:0008270">
    <property type="term" value="F:zinc ion binding"/>
    <property type="evidence" value="ECO:0007669"/>
    <property type="project" value="UniProtKB-KW"/>
</dbReference>
<protein>
    <submittedName>
        <fullName evidence="12">Zinc finger, C2H2 type</fullName>
    </submittedName>
</protein>
<reference evidence="12" key="1">
    <citation type="submission" date="2017-02" db="UniProtKB">
        <authorList>
            <consortium name="WormBaseParasite"/>
        </authorList>
    </citation>
    <scope>IDENTIFICATION</scope>
</reference>
<keyword evidence="3" id="KW-0863">Zinc-finger</keyword>
<evidence type="ECO:0000313" key="12">
    <source>
        <dbReference type="WBParaSite" id="HNAJ_0000741301-mRNA-1"/>
    </source>
</evidence>
<dbReference type="InterPro" id="IPR052253">
    <property type="entry name" value="CR1/CR2-DNA-binding_regulator"/>
</dbReference>
<dbReference type="EMBL" id="UZAE01012047">
    <property type="protein sequence ID" value="VDO03269.1"/>
    <property type="molecule type" value="Genomic_DNA"/>
</dbReference>
<proteinExistence type="predicted"/>
<evidence type="ECO:0000256" key="3">
    <source>
        <dbReference type="ARBA" id="ARBA00022771"/>
    </source>
</evidence>
<keyword evidence="6" id="KW-0238">DNA-binding</keyword>
<keyword evidence="7" id="KW-0804">Transcription</keyword>
<dbReference type="Proteomes" id="UP000278807">
    <property type="component" value="Unassembled WGS sequence"/>
</dbReference>
<dbReference type="WBParaSite" id="HNAJ_0000741301-mRNA-1">
    <property type="protein sequence ID" value="HNAJ_0000741301-mRNA-1"/>
    <property type="gene ID" value="HNAJ_0000741301"/>
</dbReference>
<feature type="region of interest" description="Disordered" evidence="9">
    <location>
        <begin position="1"/>
        <end position="50"/>
    </location>
</feature>
<gene>
    <name evidence="10" type="ORF">HNAJ_LOCUS7409</name>
</gene>
<evidence type="ECO:0000256" key="2">
    <source>
        <dbReference type="ARBA" id="ARBA00022723"/>
    </source>
</evidence>
<dbReference type="PANTHER" id="PTHR13006:SF9">
    <property type="entry name" value="GLUCOSE TRANSPORTER 4 ENHANCER FACTOR, ISOFORM G"/>
    <property type="match status" value="1"/>
</dbReference>
<dbReference type="PANTHER" id="PTHR13006">
    <property type="entry name" value="PAPILLOMAVIRUS REGULATORY FACTOR PRF-1"/>
    <property type="match status" value="1"/>
</dbReference>
<keyword evidence="5" id="KW-0805">Transcription regulation</keyword>
<feature type="region of interest" description="Disordered" evidence="9">
    <location>
        <begin position="375"/>
        <end position="400"/>
    </location>
</feature>
<dbReference type="SMART" id="SM01366">
    <property type="entry name" value="c-clamp"/>
    <property type="match status" value="1"/>
</dbReference>
<feature type="compositionally biased region" description="Basic residues" evidence="9">
    <location>
        <begin position="122"/>
        <end position="134"/>
    </location>
</feature>
<dbReference type="STRING" id="102285.A0A0R3TJW9"/>
<dbReference type="OrthoDB" id="5950721at2759"/>
<dbReference type="GO" id="GO:0003700">
    <property type="term" value="F:DNA-binding transcription factor activity"/>
    <property type="evidence" value="ECO:0007669"/>
    <property type="project" value="TreeGrafter"/>
</dbReference>
<reference evidence="10 11" key="2">
    <citation type="submission" date="2018-11" db="EMBL/GenBank/DDBJ databases">
        <authorList>
            <consortium name="Pathogen Informatics"/>
        </authorList>
    </citation>
    <scope>NUCLEOTIDE SEQUENCE [LARGE SCALE GENOMIC DNA]</scope>
</reference>
<evidence type="ECO:0000256" key="1">
    <source>
        <dbReference type="ARBA" id="ARBA00004123"/>
    </source>
</evidence>
<evidence type="ECO:0000256" key="4">
    <source>
        <dbReference type="ARBA" id="ARBA00022833"/>
    </source>
</evidence>
<keyword evidence="4" id="KW-0862">Zinc</keyword>
<organism evidence="12">
    <name type="scientific">Rodentolepis nana</name>
    <name type="common">Dwarf tapeworm</name>
    <name type="synonym">Hymenolepis nana</name>
    <dbReference type="NCBI Taxonomy" id="102285"/>
    <lineage>
        <taxon>Eukaryota</taxon>
        <taxon>Metazoa</taxon>
        <taxon>Spiralia</taxon>
        <taxon>Lophotrochozoa</taxon>
        <taxon>Platyhelminthes</taxon>
        <taxon>Cestoda</taxon>
        <taxon>Eucestoda</taxon>
        <taxon>Cyclophyllidea</taxon>
        <taxon>Hymenolepididae</taxon>
        <taxon>Rodentolepis</taxon>
    </lineage>
</organism>
<sequence length="449" mass="48290">SPGSSSRHQQPTPISTTKSDERQPSPLSTQSHHPSHSHLTPQGPSVAQISLSVAPRGYPVVSPRECSLTSSAASFQEALRILYQKHTVPSTSTRPGPSTLPPVSAPPFHHHHQKQSFMTPHQHPHRPTSGHLKRYSTDEVEGSGGPSSISQDTFVAALTAASERSQPSYPFPRRQSESGLYQLAERMQRYPPGEQMTLKRVRSEQQSVPFSMLGQQPSRPPFSFTMVLGEQVPVADPEQLARNLLFPLLNAPQPFGATATVPSSTSTLTTSDPTSATHVVATPRRTSALDLLLMTEGEALQFSQSMLAGSSLAHPERPSHPTGLTPSLRSITTSTTTGGCTSQVFNFSGSSSATTSNVVITPSSVSSSAPVYRPALSSADPSTSTAVSVPGPSTSTDYHTGFRRSEAAKCRRVYGAVNKSRWCKQCRWKKACTRFQGPSPHQKDPPDLT</sequence>
<feature type="compositionally biased region" description="Polar residues" evidence="9">
    <location>
        <begin position="25"/>
        <end position="50"/>
    </location>
</feature>
<evidence type="ECO:0000313" key="11">
    <source>
        <dbReference type="Proteomes" id="UP000278807"/>
    </source>
</evidence>
<feature type="region of interest" description="Disordered" evidence="9">
    <location>
        <begin position="88"/>
        <end position="150"/>
    </location>
</feature>
<keyword evidence="11" id="KW-1185">Reference proteome</keyword>
<keyword evidence="2" id="KW-0479">Metal-binding</keyword>
<dbReference type="GO" id="GO:0006357">
    <property type="term" value="P:regulation of transcription by RNA polymerase II"/>
    <property type="evidence" value="ECO:0007669"/>
    <property type="project" value="TreeGrafter"/>
</dbReference>
<accession>A0A0R3TJW9</accession>